<accession>A0A4Q2EMI1</accession>
<keyword evidence="2" id="KW-0547">Nucleotide-binding</keyword>
<dbReference type="Gene3D" id="1.10.10.160">
    <property type="match status" value="1"/>
</dbReference>
<dbReference type="OrthoDB" id="9762834at2"/>
<evidence type="ECO:0000259" key="11">
    <source>
        <dbReference type="Pfam" id="PF17946"/>
    </source>
</evidence>
<evidence type="ECO:0000256" key="9">
    <source>
        <dbReference type="ARBA" id="ARBA00023204"/>
    </source>
</evidence>
<dbReference type="Proteomes" id="UP000290624">
    <property type="component" value="Unassembled WGS sequence"/>
</dbReference>
<dbReference type="InterPro" id="IPR041500">
    <property type="entry name" value="RecC_C"/>
</dbReference>
<protein>
    <recommendedName>
        <fullName evidence="11">RecC C-terminal domain-containing protein</fullName>
    </recommendedName>
</protein>
<dbReference type="PIRSF" id="PIRSF000980">
    <property type="entry name" value="RecC"/>
    <property type="match status" value="1"/>
</dbReference>
<keyword evidence="5" id="KW-0347">Helicase</keyword>
<dbReference type="GO" id="GO:0006310">
    <property type="term" value="P:DNA recombination"/>
    <property type="evidence" value="ECO:0007669"/>
    <property type="project" value="TreeGrafter"/>
</dbReference>
<evidence type="ECO:0000256" key="4">
    <source>
        <dbReference type="ARBA" id="ARBA00022801"/>
    </source>
</evidence>
<sequence>MNHVRLHTSADPAALAHAFASATPSDADPFARPLLLTSTPGVQRWLSQQVATTSLAGAGIMAGYDVHPWSRLEALLSGSPTHEDAWAPTRMVWAILAACERHAPGLEALEAHLASNDQRYANAMRLARLLHRYADHRPAWLSAWLADPQLAAQGLGDHGWQPWLWHALHDEVSAPDPIQRRNALTAALRAGTHPLPWPEAHIFAPRHVTPAALDLVAALGSTRPVHVWLPVHESGANSLATALGRRAAAWRSAWEALADSQESHPAAPRARTVLGLLQASILSGAPVPASLPTDDSLSIHSSHALGRQADVMRELLTGAFADDPTLEPRDAVVLTPDPAALAPHITALFSPPEDLRDAAAAHPASHLRVAIPRLADGNQVYALVLNLLGLRTSRGTASELLDWAAHPFVARRFGFAADDIDRLEALIDAAGIRWGINADHRAWFGVEVTQNTWQLGVQRLILGEAFSDDTHTSVGVVATVDDVSSTDTDRVGALAELVSRLSRVAREFGLDAPVSTWVARIRDAVTSLTEVPHPESWQLSQVWSVLADIEERGSSAGSSLHASDVVALMTDAWGRRRERPAFGNGSLVVASVDDVPRIPHRLVCVVGLDERTFPRRSLGDGDDLLATAHEPLDPSPGTDDRQAILDAILAAQDRLILIYQGQSSLTPEDYPPPAGVLEVRDALGEDRVHIETLQPFSPRNFLPDAKGRARSFDRASYAAARALSAAPRSAPHPFALGVLPRTSPLREVSVEQLGALLKHPARFLLRERADLTLATDDIAEEAIPLELGFRESWSLGEALVASLLAGQDSDQAVTAQWLSGQVPPHELGRGPLMDIVGDAHGIVTRFQREAPGEAHTDVVDLVVDGVRVTGQVVTRGGLIATAQYGRVDARHLGPAWAQMLALTVATGRRTNAVVVGRGSTLRLTAPPVEHARAFLGDLLALAHDATEQVLPLPPRVAEQWARFRAQGRDPLKETALLNKLWRYDRDLVWDRWYGKDEVPWRGTPSHGSPWAMPGEEQLLGALAGRVWGPIVKGQG</sequence>
<dbReference type="Pfam" id="PF04257">
    <property type="entry name" value="Exonuc_V_gamma"/>
    <property type="match status" value="1"/>
</dbReference>
<evidence type="ECO:0000256" key="7">
    <source>
        <dbReference type="ARBA" id="ARBA00022840"/>
    </source>
</evidence>
<dbReference type="GO" id="GO:0008854">
    <property type="term" value="F:exodeoxyribonuclease V activity"/>
    <property type="evidence" value="ECO:0007669"/>
    <property type="project" value="InterPro"/>
</dbReference>
<reference evidence="12 13" key="1">
    <citation type="submission" date="2018-01" db="EMBL/GenBank/DDBJ databases">
        <title>Lactibacter flavus gen. nov., sp. nov., a novel bacterium of the family Propionibacteriaceae isolated from raw milk and dairy products.</title>
        <authorList>
            <person name="Wenning M."/>
            <person name="Breitenwieser F."/>
            <person name="Huptas C."/>
            <person name="von Neubeck M."/>
            <person name="Busse H.-J."/>
            <person name="Scherer S."/>
        </authorList>
    </citation>
    <scope>NUCLEOTIDE SEQUENCE [LARGE SCALE GENOMIC DNA]</scope>
    <source>
        <strain evidence="12 13">VG341</strain>
    </source>
</reference>
<feature type="region of interest" description="Disordered" evidence="10">
    <location>
        <begin position="619"/>
        <end position="639"/>
    </location>
</feature>
<feature type="domain" description="RecC C-terminal" evidence="11">
    <location>
        <begin position="746"/>
        <end position="962"/>
    </location>
</feature>
<evidence type="ECO:0000256" key="1">
    <source>
        <dbReference type="ARBA" id="ARBA00022722"/>
    </source>
</evidence>
<evidence type="ECO:0000256" key="10">
    <source>
        <dbReference type="SAM" id="MobiDB-lite"/>
    </source>
</evidence>
<proteinExistence type="predicted"/>
<evidence type="ECO:0000256" key="8">
    <source>
        <dbReference type="ARBA" id="ARBA00023125"/>
    </source>
</evidence>
<dbReference type="RefSeq" id="WP_129457231.1">
    <property type="nucleotide sequence ID" value="NZ_PPCV01000001.1"/>
</dbReference>
<keyword evidence="9" id="KW-0234">DNA repair</keyword>
<comment type="caution">
    <text evidence="12">The sequence shown here is derived from an EMBL/GenBank/DDBJ whole genome shotgun (WGS) entry which is preliminary data.</text>
</comment>
<evidence type="ECO:0000256" key="5">
    <source>
        <dbReference type="ARBA" id="ARBA00022806"/>
    </source>
</evidence>
<dbReference type="GO" id="GO:0009338">
    <property type="term" value="C:exodeoxyribonuclease V complex"/>
    <property type="evidence" value="ECO:0007669"/>
    <property type="project" value="InterPro"/>
</dbReference>
<dbReference type="PANTHER" id="PTHR30591:SF1">
    <property type="entry name" value="RECBCD ENZYME SUBUNIT RECC"/>
    <property type="match status" value="1"/>
</dbReference>
<evidence type="ECO:0000256" key="6">
    <source>
        <dbReference type="ARBA" id="ARBA00022839"/>
    </source>
</evidence>
<dbReference type="EMBL" id="PPCV01000001">
    <property type="protein sequence ID" value="RXW33265.1"/>
    <property type="molecule type" value="Genomic_DNA"/>
</dbReference>
<dbReference type="Pfam" id="PF17946">
    <property type="entry name" value="RecC_C"/>
    <property type="match status" value="1"/>
</dbReference>
<keyword evidence="8" id="KW-0238">DNA-binding</keyword>
<evidence type="ECO:0000313" key="12">
    <source>
        <dbReference type="EMBL" id="RXW33265.1"/>
    </source>
</evidence>
<dbReference type="InterPro" id="IPR027417">
    <property type="entry name" value="P-loop_NTPase"/>
</dbReference>
<keyword evidence="7" id="KW-0067">ATP-binding</keyword>
<dbReference type="Gene3D" id="3.40.50.300">
    <property type="entry name" value="P-loop containing nucleotide triphosphate hydrolases"/>
    <property type="match status" value="2"/>
</dbReference>
<dbReference type="AlphaFoldDB" id="A0A4Q2EMI1"/>
<keyword evidence="13" id="KW-1185">Reference proteome</keyword>
<dbReference type="GO" id="GO:0003677">
    <property type="term" value="F:DNA binding"/>
    <property type="evidence" value="ECO:0007669"/>
    <property type="project" value="UniProtKB-KW"/>
</dbReference>
<dbReference type="InterPro" id="IPR006697">
    <property type="entry name" value="RecC"/>
</dbReference>
<dbReference type="SUPFAM" id="SSF52980">
    <property type="entry name" value="Restriction endonuclease-like"/>
    <property type="match status" value="1"/>
</dbReference>
<dbReference type="InterPro" id="IPR013986">
    <property type="entry name" value="DExx_box_DNA_helicase_dom_sf"/>
</dbReference>
<keyword evidence="3" id="KW-0227">DNA damage</keyword>
<keyword evidence="6" id="KW-0269">Exonuclease</keyword>
<evidence type="ECO:0000313" key="13">
    <source>
        <dbReference type="Proteomes" id="UP000290624"/>
    </source>
</evidence>
<dbReference type="PANTHER" id="PTHR30591">
    <property type="entry name" value="RECBCD ENZYME SUBUNIT RECC"/>
    <property type="match status" value="1"/>
</dbReference>
<dbReference type="Gene3D" id="3.40.50.10930">
    <property type="match status" value="1"/>
</dbReference>
<dbReference type="SUPFAM" id="SSF52540">
    <property type="entry name" value="P-loop containing nucleoside triphosphate hydrolases"/>
    <property type="match status" value="2"/>
</dbReference>
<dbReference type="InterPro" id="IPR011335">
    <property type="entry name" value="Restrct_endonuc-II-like"/>
</dbReference>
<evidence type="ECO:0000256" key="2">
    <source>
        <dbReference type="ARBA" id="ARBA00022741"/>
    </source>
</evidence>
<keyword evidence="4" id="KW-0378">Hydrolase</keyword>
<keyword evidence="1" id="KW-0540">Nuclease</keyword>
<organism evidence="12 13">
    <name type="scientific">Propioniciclava flava</name>
    <dbReference type="NCBI Taxonomy" id="2072026"/>
    <lineage>
        <taxon>Bacteria</taxon>
        <taxon>Bacillati</taxon>
        <taxon>Actinomycetota</taxon>
        <taxon>Actinomycetes</taxon>
        <taxon>Propionibacteriales</taxon>
        <taxon>Propionibacteriaceae</taxon>
        <taxon>Propioniciclava</taxon>
    </lineage>
</organism>
<dbReference type="GO" id="GO:0005524">
    <property type="term" value="F:ATP binding"/>
    <property type="evidence" value="ECO:0007669"/>
    <property type="project" value="UniProtKB-KW"/>
</dbReference>
<name>A0A4Q2EMI1_9ACTN</name>
<dbReference type="GO" id="GO:0004386">
    <property type="term" value="F:helicase activity"/>
    <property type="evidence" value="ECO:0007669"/>
    <property type="project" value="UniProtKB-KW"/>
</dbReference>
<gene>
    <name evidence="12" type="ORF">C1706_00390</name>
</gene>
<evidence type="ECO:0000256" key="3">
    <source>
        <dbReference type="ARBA" id="ARBA00022763"/>
    </source>
</evidence>
<dbReference type="GO" id="GO:0006281">
    <property type="term" value="P:DNA repair"/>
    <property type="evidence" value="ECO:0007669"/>
    <property type="project" value="UniProtKB-KW"/>
</dbReference>